<dbReference type="Proteomes" id="UP001595962">
    <property type="component" value="Unassembled WGS sequence"/>
</dbReference>
<dbReference type="EMBL" id="JBHSGB010000017">
    <property type="protein sequence ID" value="MFC4656748.1"/>
    <property type="molecule type" value="Genomic_DNA"/>
</dbReference>
<evidence type="ECO:0000313" key="3">
    <source>
        <dbReference type="Proteomes" id="UP001595962"/>
    </source>
</evidence>
<proteinExistence type="predicted"/>
<comment type="caution">
    <text evidence="2">The sequence shown here is derived from an EMBL/GenBank/DDBJ whole genome shotgun (WGS) entry which is preliminary data.</text>
</comment>
<organism evidence="2 3">
    <name type="scientific">Rheinheimera marina</name>
    <dbReference type="NCBI Taxonomy" id="1774958"/>
    <lineage>
        <taxon>Bacteria</taxon>
        <taxon>Pseudomonadati</taxon>
        <taxon>Pseudomonadota</taxon>
        <taxon>Gammaproteobacteria</taxon>
        <taxon>Chromatiales</taxon>
        <taxon>Chromatiaceae</taxon>
        <taxon>Rheinheimera</taxon>
    </lineage>
</organism>
<keyword evidence="2" id="KW-0282">Flagellum</keyword>
<keyword evidence="3" id="KW-1185">Reference proteome</keyword>
<name>A0ABV9JR45_9GAMM</name>
<keyword evidence="2" id="KW-0966">Cell projection</keyword>
<evidence type="ECO:0000259" key="1">
    <source>
        <dbReference type="Pfam" id="PF02120"/>
    </source>
</evidence>
<gene>
    <name evidence="2" type="ORF">ACFO3I_17140</name>
</gene>
<dbReference type="RefSeq" id="WP_377336102.1">
    <property type="nucleotide sequence ID" value="NZ_JBHSGB010000017.1"/>
</dbReference>
<sequence>MNQINLDSLFQPQAKSAQALVTLVQEQSYQALLSVGKSEGNLTVQTPGGPLKLSSSALNLPQLQGQLTVQFSPAPAGQLQLQLSQQFASPQSIQLNQAQWQQLLTSLSQQLPQTTVSLQIQLRPQGLELLLKLPSQQTPVRLPLPAALQPLQAVFQQQPASQWLNARLEFSHGELKLQLQPEAKWLASQTDAVRTTLTQLSSKALLLNPSPTVQAQLLPALSHKLNQQLGQSALPLLQLQQLALPAAVRQQLAAPAYQLQLSQTGQLQLKAPALQQAVTVEMPGKSVQLQAAAEPTAVQLTSASRTALSTPATTAITTEQGAIAAKLQSPLTEVSNSSKTPLVESTKPQPASVLQAAQPLPGAGQAEAMPVKLETTTVNQAWRQLLPLVPEQWQELADSPDLPPAVRELLNQVRQLQPDPLRPQLAKELPEQLQALLQFSPAMALPGTAAPTTAASGLALALQLLLGRVSSSAQDKTPVKEGKLKELVQQLDTQQSLDLLKKLASHSASMQQAQLATVEQQNKEPLQQLYFALPLNGQQQSDLCQIAITEREPDPEQRQAGGSGWQLTMKFDLKILGNLLVISQLAGPNLNLQLYTDNNTALLLAEKFLPLLRDRLKAQGLQLGETRCQLGKIPDSLLPKTTSLLAIRV</sequence>
<accession>A0ABV9JR45</accession>
<protein>
    <submittedName>
        <fullName evidence="2">Flagellar hook-length control protein FliK</fullName>
    </submittedName>
</protein>
<dbReference type="InterPro" id="IPR021136">
    <property type="entry name" value="Flagellar_hook_control-like_C"/>
</dbReference>
<evidence type="ECO:0000313" key="2">
    <source>
        <dbReference type="EMBL" id="MFC4656748.1"/>
    </source>
</evidence>
<feature type="domain" description="Flagellar hook-length control protein-like C-terminal" evidence="1">
    <location>
        <begin position="557"/>
        <end position="631"/>
    </location>
</feature>
<dbReference type="Pfam" id="PF02120">
    <property type="entry name" value="Flg_hook"/>
    <property type="match status" value="1"/>
</dbReference>
<keyword evidence="2" id="KW-0969">Cilium</keyword>
<reference evidence="3" key="1">
    <citation type="journal article" date="2019" name="Int. J. Syst. Evol. Microbiol.">
        <title>The Global Catalogue of Microorganisms (GCM) 10K type strain sequencing project: providing services to taxonomists for standard genome sequencing and annotation.</title>
        <authorList>
            <consortium name="The Broad Institute Genomics Platform"/>
            <consortium name="The Broad Institute Genome Sequencing Center for Infectious Disease"/>
            <person name="Wu L."/>
            <person name="Ma J."/>
        </authorList>
    </citation>
    <scope>NUCLEOTIDE SEQUENCE [LARGE SCALE GENOMIC DNA]</scope>
    <source>
        <strain evidence="3">DT28</strain>
    </source>
</reference>